<dbReference type="InterPro" id="IPR055302">
    <property type="entry name" value="F-box_dom-containing"/>
</dbReference>
<feature type="domain" description="F-box/LRR-repeat protein 15/At3g58940/PEG3-like LRR" evidence="2">
    <location>
        <begin position="168"/>
        <end position="328"/>
    </location>
</feature>
<dbReference type="EMBL" id="GBRH01255368">
    <property type="protein sequence ID" value="JAD42527.1"/>
    <property type="molecule type" value="Transcribed_RNA"/>
</dbReference>
<dbReference type="InterPro" id="IPR055411">
    <property type="entry name" value="LRR_FXL15/At3g58940/PEG3-like"/>
</dbReference>
<reference evidence="3" key="1">
    <citation type="submission" date="2014-09" db="EMBL/GenBank/DDBJ databases">
        <authorList>
            <person name="Magalhaes I.L.F."/>
            <person name="Oliveira U."/>
            <person name="Santos F.R."/>
            <person name="Vidigal T.H.D.A."/>
            <person name="Brescovit A.D."/>
            <person name="Santos A.J."/>
        </authorList>
    </citation>
    <scope>NUCLEOTIDE SEQUENCE</scope>
    <source>
        <tissue evidence="3">Shoot tissue taken approximately 20 cm above the soil surface</tissue>
    </source>
</reference>
<protein>
    <recommendedName>
        <fullName evidence="2">F-box/LRR-repeat protein 15/At3g58940/PEG3-like LRR domain-containing protein</fullName>
    </recommendedName>
</protein>
<evidence type="ECO:0000313" key="3">
    <source>
        <dbReference type="EMBL" id="JAD42527.1"/>
    </source>
</evidence>
<evidence type="ECO:0000256" key="1">
    <source>
        <dbReference type="SAM" id="MobiDB-lite"/>
    </source>
</evidence>
<accession>A0A0A9A661</accession>
<sequence length="342" mass="37881">MANGNAGPFVHIDAATEADARHGPATAGAVHEGRPRLRLHLPSRPARLRRRPPLRPRPASAACGDADGRISSLLFTLLRSIVSRLPAKDAMLSRRWRPVWRCTPLVFTDAHLLPGFLDGHVQPARAGTPGLVSRVLAAHPGPFRHLHAHPPLPWRLEVSEHVLPPASRRCGVPAPHLRELVLCSLDMENRGLDFLLAASPILETLGILGSREKGMRLRLVGRRLRFVQISMSYVESIAVVDTPNLERLFLWGFMTQKGSCTGFKIGHAPKLRQLGFLEPRIHMLEIGNTVINPLTNSGIRASPSTMAPSVKILGLHVRFVVAHLSQMLSQCRDTPYYVWRNR</sequence>
<organism evidence="3">
    <name type="scientific">Arundo donax</name>
    <name type="common">Giant reed</name>
    <name type="synonym">Donax arundinaceus</name>
    <dbReference type="NCBI Taxonomy" id="35708"/>
    <lineage>
        <taxon>Eukaryota</taxon>
        <taxon>Viridiplantae</taxon>
        <taxon>Streptophyta</taxon>
        <taxon>Embryophyta</taxon>
        <taxon>Tracheophyta</taxon>
        <taxon>Spermatophyta</taxon>
        <taxon>Magnoliopsida</taxon>
        <taxon>Liliopsida</taxon>
        <taxon>Poales</taxon>
        <taxon>Poaceae</taxon>
        <taxon>PACMAD clade</taxon>
        <taxon>Arundinoideae</taxon>
        <taxon>Arundineae</taxon>
        <taxon>Arundo</taxon>
    </lineage>
</organism>
<dbReference type="PANTHER" id="PTHR32141">
    <property type="match status" value="1"/>
</dbReference>
<name>A0A0A9A661_ARUDO</name>
<feature type="region of interest" description="Disordered" evidence="1">
    <location>
        <begin position="41"/>
        <end position="63"/>
    </location>
</feature>
<evidence type="ECO:0000259" key="2">
    <source>
        <dbReference type="Pfam" id="PF24758"/>
    </source>
</evidence>
<dbReference type="Pfam" id="PF24758">
    <property type="entry name" value="LRR_At5g56370"/>
    <property type="match status" value="1"/>
</dbReference>
<reference evidence="3" key="2">
    <citation type="journal article" date="2015" name="Data Brief">
        <title>Shoot transcriptome of the giant reed, Arundo donax.</title>
        <authorList>
            <person name="Barrero R.A."/>
            <person name="Guerrero F.D."/>
            <person name="Moolhuijzen P."/>
            <person name="Goolsby J.A."/>
            <person name="Tidwell J."/>
            <person name="Bellgard S.E."/>
            <person name="Bellgard M.I."/>
        </authorList>
    </citation>
    <scope>NUCLEOTIDE SEQUENCE</scope>
    <source>
        <tissue evidence="3">Shoot tissue taken approximately 20 cm above the soil surface</tissue>
    </source>
</reference>
<dbReference type="AlphaFoldDB" id="A0A0A9A661"/>
<dbReference type="PANTHER" id="PTHR32141:SF91">
    <property type="entry name" value="F-BOX DOMAIN-CONTAINING PROTEIN"/>
    <property type="match status" value="1"/>
</dbReference>
<feature type="compositionally biased region" description="Basic residues" evidence="1">
    <location>
        <begin position="41"/>
        <end position="54"/>
    </location>
</feature>
<proteinExistence type="predicted"/>